<feature type="transmembrane region" description="Helical" evidence="13">
    <location>
        <begin position="313"/>
        <end position="346"/>
    </location>
</feature>
<evidence type="ECO:0000256" key="11">
    <source>
        <dbReference type="ARBA" id="ARBA00023136"/>
    </source>
</evidence>
<feature type="transmembrane region" description="Helical" evidence="13">
    <location>
        <begin position="46"/>
        <end position="66"/>
    </location>
</feature>
<keyword evidence="7 13" id="KW-0812">Transmembrane</keyword>
<evidence type="ECO:0000256" key="5">
    <source>
        <dbReference type="ARBA" id="ARBA00022475"/>
    </source>
</evidence>
<sequence>MPISLGNVFIKNFLGKAPDWYKVAIIAFLIINPIVFFFINPFLAGWLLVIEFIFTLAMALKCYPLQPGGLLALEAIAIGMTSPEQVKHELVANIEVLLLLVFMVAGIYFMKQLLLFIFTKILLGIRSKILLSIAFSVTAAFLSAFLDALTVIAVIISVAVGFYSIYHKVASGQPSLSAADEKADEQDDDDGVSELTRDDLQRYRAFLRSLLMHAGVGTALGGVTTMVGEPQNLIIADQAGWQFGEFLLRMAPVTVPVFIAGIITCALIEKFQLFGYGAHLPTNVRQILLDFDAEQRQNLTKQDIAKLWVQGMIAVWLIVGLALHLAAVGLIGLSVIILATAFTGIIEEHSLGKAFEDALPFTALLTVFFSIVAVIIDQELFKPLIDAVLNVEDHGTQLALFYVANGLLSMVSDNVFVGTVYITEVKTALIEGMISRDQFDLLAVAINTGTNLPSVATPNGQAAFLFLLTSALAPLIRLSYGRMVVMAFPYTLALSLIGFISIMFLLEPMTELFYSLGWITHHPVPTATLLPNGH</sequence>
<dbReference type="InterPro" id="IPR004671">
    <property type="entry name" value="Na+/H+_antiporter_NhaB"/>
</dbReference>
<keyword evidence="8 13" id="KW-1133">Transmembrane helix</keyword>
<keyword evidence="16" id="KW-1185">Reference proteome</keyword>
<dbReference type="PANTHER" id="PTHR43302">
    <property type="entry name" value="TRANSPORTER ARSB-RELATED"/>
    <property type="match status" value="1"/>
</dbReference>
<protein>
    <recommendedName>
        <fullName evidence="13 14">Na(+)/H(+) antiporter NhaB</fullName>
    </recommendedName>
    <alternativeName>
        <fullName evidence="13">Sodium/proton antiporter NhaB</fullName>
    </alternativeName>
</protein>
<evidence type="ECO:0000256" key="6">
    <source>
        <dbReference type="ARBA" id="ARBA00022519"/>
    </source>
</evidence>
<name>A0ABT5UVY6_9VIBR</name>
<keyword evidence="6" id="KW-0997">Cell inner membrane</keyword>
<organism evidence="15 16">
    <name type="scientific">Vibrio chanodichtyis</name>
    <dbReference type="NCBI Taxonomy" id="3027932"/>
    <lineage>
        <taxon>Bacteria</taxon>
        <taxon>Pseudomonadati</taxon>
        <taxon>Pseudomonadota</taxon>
        <taxon>Gammaproteobacteria</taxon>
        <taxon>Vibrionales</taxon>
        <taxon>Vibrionaceae</taxon>
        <taxon>Vibrio</taxon>
    </lineage>
</organism>
<dbReference type="NCBIfam" id="TIGR00774">
    <property type="entry name" value="NhaB"/>
    <property type="match status" value="1"/>
</dbReference>
<evidence type="ECO:0000256" key="2">
    <source>
        <dbReference type="ARBA" id="ARBA00006036"/>
    </source>
</evidence>
<evidence type="ECO:0000313" key="15">
    <source>
        <dbReference type="EMBL" id="MDE1513576.1"/>
    </source>
</evidence>
<dbReference type="RefSeq" id="WP_274721337.1">
    <property type="nucleotide sequence ID" value="NZ_JARBFT010000001.1"/>
</dbReference>
<feature type="transmembrane region" description="Helical" evidence="13">
    <location>
        <begin position="148"/>
        <end position="166"/>
    </location>
</feature>
<reference evidence="15 16" key="1">
    <citation type="submission" date="2023-02" db="EMBL/GenBank/DDBJ databases">
        <title>Vibrio intestini sp. nov., a close relative of Vibrio cholerae isolated from the intestine of Healthy Culter dabryi.</title>
        <authorList>
            <person name="Wu N."/>
        </authorList>
    </citation>
    <scope>NUCLEOTIDE SEQUENCE [LARGE SCALE GENOMIC DNA]</scope>
    <source>
        <strain evidence="15 16">DSL-7</strain>
    </source>
</reference>
<evidence type="ECO:0000256" key="1">
    <source>
        <dbReference type="ARBA" id="ARBA00004651"/>
    </source>
</evidence>
<feature type="transmembrane region" description="Helical" evidence="13">
    <location>
        <begin position="358"/>
        <end position="376"/>
    </location>
</feature>
<feature type="transmembrane region" description="Helical" evidence="13">
    <location>
        <begin position="90"/>
        <end position="109"/>
    </location>
</feature>
<comment type="similarity">
    <text evidence="2 13">Belongs to the NhaB Na(+)/H(+) (TC 2.A.34) antiporter family.</text>
</comment>
<gene>
    <name evidence="13 15" type="primary">nhaB</name>
    <name evidence="15" type="ORF">PUN32_00940</name>
</gene>
<dbReference type="NCBIfam" id="NF007093">
    <property type="entry name" value="PRK09547.1"/>
    <property type="match status" value="1"/>
</dbReference>
<keyword evidence="4 13" id="KW-0050">Antiport</keyword>
<dbReference type="Proteomes" id="UP001216189">
    <property type="component" value="Unassembled WGS sequence"/>
</dbReference>
<keyword evidence="12 13" id="KW-0739">Sodium transport</keyword>
<keyword evidence="10 13" id="KW-0406">Ion transport</keyword>
<comment type="catalytic activity">
    <reaction evidence="13">
        <text>2 Na(+)(in) + 3 H(+)(out) = 2 Na(+)(out) + 3 H(+)(in)</text>
        <dbReference type="Rhea" id="RHEA:29247"/>
        <dbReference type="ChEBI" id="CHEBI:15378"/>
        <dbReference type="ChEBI" id="CHEBI:29101"/>
    </reaction>
</comment>
<evidence type="ECO:0000313" key="16">
    <source>
        <dbReference type="Proteomes" id="UP001216189"/>
    </source>
</evidence>
<feature type="transmembrane region" description="Helical" evidence="13">
    <location>
        <begin position="20"/>
        <end position="39"/>
    </location>
</feature>
<evidence type="ECO:0000256" key="10">
    <source>
        <dbReference type="ARBA" id="ARBA00023065"/>
    </source>
</evidence>
<comment type="subcellular location">
    <subcellularLocation>
        <location evidence="1 13">Cell membrane</location>
        <topology evidence="1 13">Multi-pass membrane protein</topology>
    </subcellularLocation>
</comment>
<keyword evidence="3 13" id="KW-0813">Transport</keyword>
<evidence type="ECO:0000256" key="13">
    <source>
        <dbReference type="HAMAP-Rule" id="MF_01599"/>
    </source>
</evidence>
<feature type="transmembrane region" description="Helical" evidence="13">
    <location>
        <begin position="486"/>
        <end position="506"/>
    </location>
</feature>
<feature type="transmembrane region" description="Helical" evidence="13">
    <location>
        <begin position="205"/>
        <end position="226"/>
    </location>
</feature>
<evidence type="ECO:0000256" key="3">
    <source>
        <dbReference type="ARBA" id="ARBA00022448"/>
    </source>
</evidence>
<comment type="caution">
    <text evidence="13">Lacks conserved residue(s) required for the propagation of feature annotation.</text>
</comment>
<dbReference type="Pfam" id="PF06450">
    <property type="entry name" value="NhaB"/>
    <property type="match status" value="1"/>
</dbReference>
<proteinExistence type="inferred from homology"/>
<dbReference type="HAMAP" id="MF_01599">
    <property type="entry name" value="NhaB"/>
    <property type="match status" value="1"/>
</dbReference>
<keyword evidence="5 13" id="KW-1003">Cell membrane</keyword>
<evidence type="ECO:0000256" key="4">
    <source>
        <dbReference type="ARBA" id="ARBA00022449"/>
    </source>
</evidence>
<feature type="transmembrane region" description="Helical" evidence="13">
    <location>
        <begin position="246"/>
        <end position="268"/>
    </location>
</feature>
<keyword evidence="11 13" id="KW-0472">Membrane</keyword>
<dbReference type="PANTHER" id="PTHR43302:SF1">
    <property type="entry name" value="NA(+)_H(+) ANTIPORTER NHAB"/>
    <property type="match status" value="1"/>
</dbReference>
<evidence type="ECO:0000256" key="8">
    <source>
        <dbReference type="ARBA" id="ARBA00022989"/>
    </source>
</evidence>
<dbReference type="EMBL" id="JARBFT010000001">
    <property type="protein sequence ID" value="MDE1513576.1"/>
    <property type="molecule type" value="Genomic_DNA"/>
</dbReference>
<comment type="caution">
    <text evidence="15">The sequence shown here is derived from an EMBL/GenBank/DDBJ whole genome shotgun (WGS) entry which is preliminary data.</text>
</comment>
<evidence type="ECO:0000256" key="12">
    <source>
        <dbReference type="ARBA" id="ARBA00023201"/>
    </source>
</evidence>
<keyword evidence="9 13" id="KW-0915">Sodium</keyword>
<comment type="function">
    <text evidence="13">Na(+)/H(+) antiporter that extrudes sodium in exchange for external protons.</text>
</comment>
<evidence type="ECO:0000256" key="14">
    <source>
        <dbReference type="NCBIfam" id="TIGR00774"/>
    </source>
</evidence>
<evidence type="ECO:0000256" key="9">
    <source>
        <dbReference type="ARBA" id="ARBA00023053"/>
    </source>
</evidence>
<evidence type="ECO:0000256" key="7">
    <source>
        <dbReference type="ARBA" id="ARBA00022692"/>
    </source>
</evidence>
<accession>A0ABT5UVY6</accession>